<name>E1YD85_9BACT</name>
<evidence type="ECO:0000313" key="2">
    <source>
        <dbReference type="EMBL" id="CBX28529.1"/>
    </source>
</evidence>
<feature type="region of interest" description="Disordered" evidence="1">
    <location>
        <begin position="31"/>
        <end position="53"/>
    </location>
</feature>
<sequence length="53" mass="5962">MSNNYQVVWAAAAQNDLKQIIDYIAIESPGNASQNPKKNKRKGIRSLCLARSW</sequence>
<dbReference type="AlphaFoldDB" id="E1YD85"/>
<protein>
    <submittedName>
        <fullName evidence="2">Uncharacterized protein</fullName>
    </submittedName>
</protein>
<gene>
    <name evidence="2" type="ORF">N47_G38530</name>
</gene>
<evidence type="ECO:0000256" key="1">
    <source>
        <dbReference type="SAM" id="MobiDB-lite"/>
    </source>
</evidence>
<proteinExistence type="predicted"/>
<accession>E1YD85</accession>
<dbReference type="EMBL" id="FR695868">
    <property type="protein sequence ID" value="CBX28529.1"/>
    <property type="molecule type" value="Genomic_DNA"/>
</dbReference>
<reference evidence="2" key="1">
    <citation type="journal article" date="2011" name="Environ. Microbiol.">
        <title>Genomic insights into the metabolic potential of the polycyclic aromatic hydrocarbon degrading sulfate-reducing Deltaproteobacterium N47.</title>
        <authorList>
            <person name="Bergmann F."/>
            <person name="Selesi D."/>
            <person name="Weinmaier T."/>
            <person name="Tischler P."/>
            <person name="Rattei T."/>
            <person name="Meckenstock R.U."/>
        </authorList>
    </citation>
    <scope>NUCLEOTIDE SEQUENCE</scope>
</reference>
<organism evidence="2">
    <name type="scientific">uncultured Desulfobacterium sp</name>
    <dbReference type="NCBI Taxonomy" id="201089"/>
    <lineage>
        <taxon>Bacteria</taxon>
        <taxon>Pseudomonadati</taxon>
        <taxon>Thermodesulfobacteriota</taxon>
        <taxon>Desulfobacteria</taxon>
        <taxon>Desulfobacterales</taxon>
        <taxon>Desulfobacteriaceae</taxon>
        <taxon>Desulfobacterium</taxon>
        <taxon>environmental samples</taxon>
    </lineage>
</organism>